<protein>
    <submittedName>
        <fullName evidence="2">Uncharacterized protein</fullName>
    </submittedName>
</protein>
<evidence type="ECO:0000313" key="3">
    <source>
        <dbReference type="Proteomes" id="UP000283269"/>
    </source>
</evidence>
<feature type="transmembrane region" description="Helical" evidence="1">
    <location>
        <begin position="56"/>
        <end position="84"/>
    </location>
</feature>
<dbReference type="AlphaFoldDB" id="A0A409WPE2"/>
<evidence type="ECO:0000313" key="2">
    <source>
        <dbReference type="EMBL" id="PPQ80378.1"/>
    </source>
</evidence>
<gene>
    <name evidence="2" type="ORF">CVT25_003596</name>
</gene>
<keyword evidence="1" id="KW-0472">Membrane</keyword>
<feature type="transmembrane region" description="Helical" evidence="1">
    <location>
        <begin position="178"/>
        <end position="199"/>
    </location>
</feature>
<dbReference type="Proteomes" id="UP000283269">
    <property type="component" value="Unassembled WGS sequence"/>
</dbReference>
<sequence length="337" mass="36546">MSSPGSIGPPVSFQQAVIKDGLNSTMLFTFLMGVYTNIYIGTLYLYLTRRAAQRSVIVLTITTIYLLSVVQLGLQWYFLVWSFINHGDTKESIFISSLSVPQPLAMASVVVTFVTITLSDGLLIWRCFHVWNRSLSVISLSLFLALAEIALFIASLITQKEVEKQESPPLNKLKIMNGTQAGGYLASFLTTLVTTGLIAYKIYSVSNEDKAARGNFKHILDIFVQSGVIYALALLVTACESLKLLTLVSTNGVTSTQLFGLQSYSSALLGPIAGIAPTGMVARVVLAPAANAHLSTNHHLSGLQFHGNSTRQSESGMRTDTILVMGQENNLNAEGEK</sequence>
<accession>A0A409WPE2</accession>
<dbReference type="EMBL" id="NHYD01003334">
    <property type="protein sequence ID" value="PPQ80378.1"/>
    <property type="molecule type" value="Genomic_DNA"/>
</dbReference>
<evidence type="ECO:0000256" key="1">
    <source>
        <dbReference type="SAM" id="Phobius"/>
    </source>
</evidence>
<feature type="transmembrane region" description="Helical" evidence="1">
    <location>
        <begin position="137"/>
        <end position="158"/>
    </location>
</feature>
<feature type="transmembrane region" description="Helical" evidence="1">
    <location>
        <begin position="27"/>
        <end position="47"/>
    </location>
</feature>
<keyword evidence="1" id="KW-1133">Transmembrane helix</keyword>
<proteinExistence type="predicted"/>
<dbReference type="STRING" id="93625.A0A409WPE2"/>
<keyword evidence="3" id="KW-1185">Reference proteome</keyword>
<feature type="transmembrane region" description="Helical" evidence="1">
    <location>
        <begin position="104"/>
        <end position="125"/>
    </location>
</feature>
<organism evidence="2 3">
    <name type="scientific">Psilocybe cyanescens</name>
    <dbReference type="NCBI Taxonomy" id="93625"/>
    <lineage>
        <taxon>Eukaryota</taxon>
        <taxon>Fungi</taxon>
        <taxon>Dikarya</taxon>
        <taxon>Basidiomycota</taxon>
        <taxon>Agaricomycotina</taxon>
        <taxon>Agaricomycetes</taxon>
        <taxon>Agaricomycetidae</taxon>
        <taxon>Agaricales</taxon>
        <taxon>Agaricineae</taxon>
        <taxon>Strophariaceae</taxon>
        <taxon>Psilocybe</taxon>
    </lineage>
</organism>
<dbReference type="InParanoid" id="A0A409WPE2"/>
<keyword evidence="1" id="KW-0812">Transmembrane</keyword>
<dbReference type="OrthoDB" id="3265004at2759"/>
<name>A0A409WPE2_PSICY</name>
<feature type="transmembrane region" description="Helical" evidence="1">
    <location>
        <begin position="219"/>
        <end position="238"/>
    </location>
</feature>
<comment type="caution">
    <text evidence="2">The sequence shown here is derived from an EMBL/GenBank/DDBJ whole genome shotgun (WGS) entry which is preliminary data.</text>
</comment>
<reference evidence="2 3" key="1">
    <citation type="journal article" date="2018" name="Evol. Lett.">
        <title>Horizontal gene cluster transfer increased hallucinogenic mushroom diversity.</title>
        <authorList>
            <person name="Reynolds H.T."/>
            <person name="Vijayakumar V."/>
            <person name="Gluck-Thaler E."/>
            <person name="Korotkin H.B."/>
            <person name="Matheny P.B."/>
            <person name="Slot J.C."/>
        </authorList>
    </citation>
    <scope>NUCLEOTIDE SEQUENCE [LARGE SCALE GENOMIC DNA]</scope>
    <source>
        <strain evidence="2 3">2631</strain>
    </source>
</reference>